<gene>
    <name evidence="3" type="ORF">EK21DRAFT_117219</name>
</gene>
<comment type="caution">
    <text evidence="3">The sequence shown here is derived from an EMBL/GenBank/DDBJ whole genome shotgun (WGS) entry which is preliminary data.</text>
</comment>
<proteinExistence type="predicted"/>
<dbReference type="AlphaFoldDB" id="A0A9P4LH42"/>
<feature type="domain" description="Retrovirus-related Pol polyprotein from transposon TNT 1-94-like beta-barrel" evidence="2">
    <location>
        <begin position="225"/>
        <end position="308"/>
    </location>
</feature>
<feature type="region of interest" description="Disordered" evidence="1">
    <location>
        <begin position="63"/>
        <end position="120"/>
    </location>
</feature>
<reference evidence="3" key="1">
    <citation type="journal article" date="2020" name="Stud. Mycol.">
        <title>101 Dothideomycetes genomes: a test case for predicting lifestyles and emergence of pathogens.</title>
        <authorList>
            <person name="Haridas S."/>
            <person name="Albert R."/>
            <person name="Binder M."/>
            <person name="Bloem J."/>
            <person name="Labutti K."/>
            <person name="Salamov A."/>
            <person name="Andreopoulos B."/>
            <person name="Baker S."/>
            <person name="Barry K."/>
            <person name="Bills G."/>
            <person name="Bluhm B."/>
            <person name="Cannon C."/>
            <person name="Castanera R."/>
            <person name="Culley D."/>
            <person name="Daum C."/>
            <person name="Ezra D."/>
            <person name="Gonzalez J."/>
            <person name="Henrissat B."/>
            <person name="Kuo A."/>
            <person name="Liang C."/>
            <person name="Lipzen A."/>
            <person name="Lutzoni F."/>
            <person name="Magnuson J."/>
            <person name="Mondo S."/>
            <person name="Nolan M."/>
            <person name="Ohm R."/>
            <person name="Pangilinan J."/>
            <person name="Park H.-J."/>
            <person name="Ramirez L."/>
            <person name="Alfaro M."/>
            <person name="Sun H."/>
            <person name="Tritt A."/>
            <person name="Yoshinaga Y."/>
            <person name="Zwiers L.-H."/>
            <person name="Turgeon B."/>
            <person name="Goodwin S."/>
            <person name="Spatafora J."/>
            <person name="Crous P."/>
            <person name="Grigoriev I."/>
        </authorList>
    </citation>
    <scope>NUCLEOTIDE SEQUENCE</scope>
    <source>
        <strain evidence="3">CBS 110217</strain>
    </source>
</reference>
<evidence type="ECO:0000256" key="1">
    <source>
        <dbReference type="SAM" id="MobiDB-lite"/>
    </source>
</evidence>
<evidence type="ECO:0000313" key="3">
    <source>
        <dbReference type="EMBL" id="KAF2025023.1"/>
    </source>
</evidence>
<dbReference type="InterPro" id="IPR054722">
    <property type="entry name" value="PolX-like_BBD"/>
</dbReference>
<feature type="compositionally biased region" description="Gly residues" evidence="1">
    <location>
        <begin position="76"/>
        <end position="98"/>
    </location>
</feature>
<dbReference type="EMBL" id="ML978277">
    <property type="protein sequence ID" value="KAF2025023.1"/>
    <property type="molecule type" value="Genomic_DNA"/>
</dbReference>
<evidence type="ECO:0000259" key="2">
    <source>
        <dbReference type="Pfam" id="PF22936"/>
    </source>
</evidence>
<dbReference type="Proteomes" id="UP000799777">
    <property type="component" value="Unassembled WGS sequence"/>
</dbReference>
<evidence type="ECO:0000313" key="4">
    <source>
        <dbReference type="Proteomes" id="UP000799777"/>
    </source>
</evidence>
<sequence length="330" mass="35711">MKLTLPDKGVLYQFILAIEDVYPKYARVVRCDLRSNRNLTLDSVIHELNDEAQRDDLVKAASFASNRQQAGNNNRGSGGSGRGRGRGGGSQGQGGGQQGNASTPVATTTTTTRSIATSRERTPCQPIAHCTHCNKEHAGGTAMCWKAYPHLIPPHIKANLHTNAAAVSIDEPPPPPCGNAPTWGSAFIMTCLAAEHGDEENEQIAEISEQAKRLAGRSDYKDRTILDTGASDHICNNHDRFISFDPPHRRTVIETGGGKVEVKTTGTIKLAVLCGDGAIDTLTLTAVLYAPEMFLSCIAHSKIRAKGYFYHGWDERVYAPYHNLSHAPPS</sequence>
<keyword evidence="4" id="KW-1185">Reference proteome</keyword>
<feature type="compositionally biased region" description="Low complexity" evidence="1">
    <location>
        <begin position="64"/>
        <end position="75"/>
    </location>
</feature>
<dbReference type="OrthoDB" id="3786169at2759"/>
<accession>A0A9P4LH42</accession>
<dbReference type="Pfam" id="PF22936">
    <property type="entry name" value="Pol_BBD"/>
    <property type="match status" value="1"/>
</dbReference>
<name>A0A9P4LH42_9PLEO</name>
<feature type="compositionally biased region" description="Low complexity" evidence="1">
    <location>
        <begin position="99"/>
        <end position="117"/>
    </location>
</feature>
<protein>
    <recommendedName>
        <fullName evidence="2">Retrovirus-related Pol polyprotein from transposon TNT 1-94-like beta-barrel domain-containing protein</fullName>
    </recommendedName>
</protein>
<organism evidence="3 4">
    <name type="scientific">Setomelanomma holmii</name>
    <dbReference type="NCBI Taxonomy" id="210430"/>
    <lineage>
        <taxon>Eukaryota</taxon>
        <taxon>Fungi</taxon>
        <taxon>Dikarya</taxon>
        <taxon>Ascomycota</taxon>
        <taxon>Pezizomycotina</taxon>
        <taxon>Dothideomycetes</taxon>
        <taxon>Pleosporomycetidae</taxon>
        <taxon>Pleosporales</taxon>
        <taxon>Pleosporineae</taxon>
        <taxon>Phaeosphaeriaceae</taxon>
        <taxon>Setomelanomma</taxon>
    </lineage>
</organism>